<feature type="compositionally biased region" description="Basic and acidic residues" evidence="2">
    <location>
        <begin position="934"/>
        <end position="943"/>
    </location>
</feature>
<organism evidence="3 4">
    <name type="scientific">Lophiotrema nucula</name>
    <dbReference type="NCBI Taxonomy" id="690887"/>
    <lineage>
        <taxon>Eukaryota</taxon>
        <taxon>Fungi</taxon>
        <taxon>Dikarya</taxon>
        <taxon>Ascomycota</taxon>
        <taxon>Pezizomycotina</taxon>
        <taxon>Dothideomycetes</taxon>
        <taxon>Pleosporomycetidae</taxon>
        <taxon>Pleosporales</taxon>
        <taxon>Lophiotremataceae</taxon>
        <taxon>Lophiotrema</taxon>
    </lineage>
</organism>
<dbReference type="AlphaFoldDB" id="A0A6A5YE74"/>
<feature type="region of interest" description="Disordered" evidence="2">
    <location>
        <begin position="448"/>
        <end position="489"/>
    </location>
</feature>
<proteinExistence type="predicted"/>
<feature type="coiled-coil region" evidence="1">
    <location>
        <begin position="719"/>
        <end position="748"/>
    </location>
</feature>
<gene>
    <name evidence="3" type="ORF">BDV96DRAFT_655902</name>
</gene>
<feature type="compositionally biased region" description="Low complexity" evidence="2">
    <location>
        <begin position="801"/>
        <end position="815"/>
    </location>
</feature>
<evidence type="ECO:0000256" key="2">
    <source>
        <dbReference type="SAM" id="MobiDB-lite"/>
    </source>
</evidence>
<reference evidence="3" key="1">
    <citation type="journal article" date="2020" name="Stud. Mycol.">
        <title>101 Dothideomycetes genomes: a test case for predicting lifestyles and emergence of pathogens.</title>
        <authorList>
            <person name="Haridas S."/>
            <person name="Albert R."/>
            <person name="Binder M."/>
            <person name="Bloem J."/>
            <person name="Labutti K."/>
            <person name="Salamov A."/>
            <person name="Andreopoulos B."/>
            <person name="Baker S."/>
            <person name="Barry K."/>
            <person name="Bills G."/>
            <person name="Bluhm B."/>
            <person name="Cannon C."/>
            <person name="Castanera R."/>
            <person name="Culley D."/>
            <person name="Daum C."/>
            <person name="Ezra D."/>
            <person name="Gonzalez J."/>
            <person name="Henrissat B."/>
            <person name="Kuo A."/>
            <person name="Liang C."/>
            <person name="Lipzen A."/>
            <person name="Lutzoni F."/>
            <person name="Magnuson J."/>
            <person name="Mondo S."/>
            <person name="Nolan M."/>
            <person name="Ohm R."/>
            <person name="Pangilinan J."/>
            <person name="Park H.-J."/>
            <person name="Ramirez L."/>
            <person name="Alfaro M."/>
            <person name="Sun H."/>
            <person name="Tritt A."/>
            <person name="Yoshinaga Y."/>
            <person name="Zwiers L.-H."/>
            <person name="Turgeon B."/>
            <person name="Goodwin S."/>
            <person name="Spatafora J."/>
            <person name="Crous P."/>
            <person name="Grigoriev I."/>
        </authorList>
    </citation>
    <scope>NUCLEOTIDE SEQUENCE</scope>
    <source>
        <strain evidence="3">CBS 627.86</strain>
    </source>
</reference>
<evidence type="ECO:0000256" key="1">
    <source>
        <dbReference type="SAM" id="Coils"/>
    </source>
</evidence>
<keyword evidence="1" id="KW-0175">Coiled coil</keyword>
<evidence type="ECO:0000313" key="4">
    <source>
        <dbReference type="Proteomes" id="UP000799770"/>
    </source>
</evidence>
<sequence>MNLDPGIGPRKRLFNAEAGHDDCFKERHSQRAAAFEHGNPQIGLHPQVGGPPHQQANPSTSYFQTSEKVPNGAAGYCADMSFTAPPAGVRNARYDLRLIDPMHAHIHRPTIKYNPIAPALQHGTQPSWGIHPLPNSQEMRPTKQYNLHFNPVVAHHGSSQVAPLSQPPHMHTTTTSSWLPSSLFQHEALYQSLTNSNDAASYRKINQQSWLSFADDTLGKTDEDIREQGKMVNANFHANIEPLEEESFSYDASARMPYAPHDMLYLRHLKEEDRHKAALWYRDAGRKLKTVTPQSSEYEKIWDLLFDVSTNCRQRELRWYDQSYQQQQIVQQAKALNQIRQQRGQGVSFSAPQPQHINTVSQYLTPDVVHRQDVQHPPHRAVARAGLTDLTPGFGPYSTSQAQAVQHRSPTSPQPSQVFSIQPESIQSIAAARAKELVAVQQAQLTQYHSTTSSKSLSTTSSPPVIDLTREETDEEKHAREEQEKARASRIEQTLATAPEQYGYKLDKSGKLKRGGVEARPDSDTAYKQNALHVAAGLGLSSKYAWQRIGEEQLQAERRSKIYRSAVHSTPTPFFQPEMPEGQIPTAADFGVLPNGNVRCAHRLNSKYPAKCCIEGVPFDSRLRNWRNWSKRQKSSEASKTMTDPNIVAVNIHGETPAAAPVPPRISNEEATIQLAEPVSKPFASTSGILEPLENEEEDQDDEVPSEPASFEIIDENEYAEALKVTRIAETERKRAEEQRFHQELQQRLRREAEMKQIPGTAASPALSARPSKRNKARYEVWTGSTLEIIEEHEPQNIHFSASSRSHSVSTLSAAYETPDTDMSDVPAATKKRKRTEEEADEKAKKGTKVPKTLSADPQKSKKAPSGSSTTNEAPKKAKKPQKINLKSAKSQKPPKSKAAESKSAQPVDMVEISSEQKPEDALADEDYDYIGEFMKELAKPDTKMTPTNSADDEESLAKLHPNKLPKLPGSDAAPDELFGDQEENEQA</sequence>
<protein>
    <submittedName>
        <fullName evidence="3">Uncharacterized protein</fullName>
    </submittedName>
</protein>
<dbReference type="EMBL" id="ML977415">
    <property type="protein sequence ID" value="KAF2105163.1"/>
    <property type="molecule type" value="Genomic_DNA"/>
</dbReference>
<feature type="region of interest" description="Disordered" evidence="2">
    <location>
        <begin position="757"/>
        <end position="776"/>
    </location>
</feature>
<name>A0A6A5YE74_9PLEO</name>
<accession>A0A6A5YE74</accession>
<dbReference type="Proteomes" id="UP000799770">
    <property type="component" value="Unassembled WGS sequence"/>
</dbReference>
<keyword evidence="4" id="KW-1185">Reference proteome</keyword>
<feature type="compositionally biased region" description="Low complexity" evidence="2">
    <location>
        <begin position="450"/>
        <end position="462"/>
    </location>
</feature>
<feature type="region of interest" description="Disordered" evidence="2">
    <location>
        <begin position="798"/>
        <end position="988"/>
    </location>
</feature>
<feature type="compositionally biased region" description="Acidic residues" evidence="2">
    <location>
        <begin position="974"/>
        <end position="988"/>
    </location>
</feature>
<feature type="compositionally biased region" description="Basic and acidic residues" evidence="2">
    <location>
        <begin position="468"/>
        <end position="489"/>
    </location>
</feature>
<evidence type="ECO:0000313" key="3">
    <source>
        <dbReference type="EMBL" id="KAF2105163.1"/>
    </source>
</evidence>